<dbReference type="Pfam" id="PF03810">
    <property type="entry name" value="IBN_N"/>
    <property type="match status" value="1"/>
</dbReference>
<dbReference type="Proteomes" id="UP000078200">
    <property type="component" value="Unassembled WGS sequence"/>
</dbReference>
<proteinExistence type="inferred from homology"/>
<evidence type="ECO:0000256" key="3">
    <source>
        <dbReference type="ARBA" id="ARBA00022448"/>
    </source>
</evidence>
<dbReference type="SMART" id="SM00913">
    <property type="entry name" value="IBN_N"/>
    <property type="match status" value="1"/>
</dbReference>
<dbReference type="GO" id="GO:0031267">
    <property type="term" value="F:small GTPase binding"/>
    <property type="evidence" value="ECO:0007669"/>
    <property type="project" value="InterPro"/>
</dbReference>
<dbReference type="GO" id="GO:0005635">
    <property type="term" value="C:nuclear envelope"/>
    <property type="evidence" value="ECO:0007669"/>
    <property type="project" value="TreeGrafter"/>
</dbReference>
<keyword evidence="7" id="KW-1185">Reference proteome</keyword>
<dbReference type="Pfam" id="PF25758">
    <property type="entry name" value="TPR_IPO11"/>
    <property type="match status" value="1"/>
</dbReference>
<dbReference type="Gene3D" id="1.25.10.10">
    <property type="entry name" value="Leucine-rich Repeat Variant"/>
    <property type="match status" value="1"/>
</dbReference>
<evidence type="ECO:0000313" key="7">
    <source>
        <dbReference type="Proteomes" id="UP000078200"/>
    </source>
</evidence>
<dbReference type="InterPro" id="IPR011989">
    <property type="entry name" value="ARM-like"/>
</dbReference>
<dbReference type="PROSITE" id="PS50166">
    <property type="entry name" value="IMPORTIN_B_NT"/>
    <property type="match status" value="1"/>
</dbReference>
<reference evidence="6" key="1">
    <citation type="submission" date="2020-05" db="UniProtKB">
        <authorList>
            <consortium name="EnsemblMetazoa"/>
        </authorList>
    </citation>
    <scope>IDENTIFICATION</scope>
    <source>
        <strain evidence="6">TTRI</strain>
    </source>
</reference>
<dbReference type="VEuPathDB" id="VectorBase:GAUT050739"/>
<comment type="similarity">
    <text evidence="2">Belongs to the importin beta family.</text>
</comment>
<dbReference type="GO" id="GO:0005829">
    <property type="term" value="C:cytosol"/>
    <property type="evidence" value="ECO:0007669"/>
    <property type="project" value="TreeGrafter"/>
</dbReference>
<dbReference type="EnsemblMetazoa" id="GAUT050739-RA">
    <property type="protein sequence ID" value="GAUT050739-PA"/>
    <property type="gene ID" value="GAUT050739"/>
</dbReference>
<feature type="domain" description="Importin N-terminal" evidence="5">
    <location>
        <begin position="30"/>
        <end position="114"/>
    </location>
</feature>
<name>A0A1A9VXH1_GLOAU</name>
<evidence type="ECO:0000256" key="1">
    <source>
        <dbReference type="ARBA" id="ARBA00004123"/>
    </source>
</evidence>
<dbReference type="GO" id="GO:0006606">
    <property type="term" value="P:protein import into nucleus"/>
    <property type="evidence" value="ECO:0007669"/>
    <property type="project" value="TreeGrafter"/>
</dbReference>
<evidence type="ECO:0000259" key="5">
    <source>
        <dbReference type="PROSITE" id="PS50166"/>
    </source>
</evidence>
<evidence type="ECO:0000256" key="4">
    <source>
        <dbReference type="ARBA" id="ARBA00023242"/>
    </source>
</evidence>
<dbReference type="SUPFAM" id="SSF48371">
    <property type="entry name" value="ARM repeat"/>
    <property type="match status" value="1"/>
</dbReference>
<organism evidence="6 7">
    <name type="scientific">Glossina austeni</name>
    <name type="common">Savannah tsetse fly</name>
    <dbReference type="NCBI Taxonomy" id="7395"/>
    <lineage>
        <taxon>Eukaryota</taxon>
        <taxon>Metazoa</taxon>
        <taxon>Ecdysozoa</taxon>
        <taxon>Arthropoda</taxon>
        <taxon>Hexapoda</taxon>
        <taxon>Insecta</taxon>
        <taxon>Pterygota</taxon>
        <taxon>Neoptera</taxon>
        <taxon>Endopterygota</taxon>
        <taxon>Diptera</taxon>
        <taxon>Brachycera</taxon>
        <taxon>Muscomorpha</taxon>
        <taxon>Hippoboscoidea</taxon>
        <taxon>Glossinidae</taxon>
        <taxon>Glossina</taxon>
    </lineage>
</organism>
<dbReference type="AlphaFoldDB" id="A0A1A9VXH1"/>
<dbReference type="InterPro" id="IPR058669">
    <property type="entry name" value="TPR_IPO7/11-like"/>
</dbReference>
<sequence>MDVLPASPELMVCQALRAATDTNAEVVRKAEAQLNEWESQSGFFLTLTRLCLLPSNATSAEAAINQQLESNVRWMAAVYLKNGINKYWRRGTRHELPSEEKQQIRNLLLGHFANEHVPQVALQIAVLMARIARIDCPTEWPELLPDLLKRLEAFVSNSSSEIFQTNQPQLLLLTLHHVIKSLASRRMMSDQRVFEELTVNIFQFIFQLWDTHINLFFHQLKEAPLGAKTTLERSVLCARLLRKLTIYGFNKPQKSEICLRFMESLFERLKQCLNCRYELRQLNADEQLVALLEKLILKQMKTILEFQEAHKAAFKKFVPIALQFSFDHVFHYSAFLIFTDNVINFRQFAIHCINLIKGIMSPFYWVRSSGYAHEDESDTELRTALEEFFTDERISYISEKIITHYFLLTQIELDLWLEDPEEFAQDDNGGDSWKYALRPCVETLFVACFASYQTQMSTEVSRYIRKAQQIQLKPNSDLKDILLKDAIYNAAGLAALHLFNEVDFNGWFSGQLLDELKIEAANFRILRRRIIWLLGEWAGVKFARNLRPLAYEACLHLLRPTEDMSTRLASSFTLSILLNDFDFDPFQFSRFLEPSFNALFVFLREAKECDTKMKILTIMSTLVEKMSDTIEPQADNLIAYLPLLWKESEAYNMLRCVIISTLEQMVKAIRDIPEKMRPFLHSVIALSTDVKEPCHIYLIEEGLSLWLAVVENSTTMSNALIELCRNIVPIMESSSENLRTVLILTEAYILLDAHVFLERYGRAFIDICASMFDDIRAEGVVLMVKVFEVCLKSDANFGLDMIKPTLPYIFRQVYLNKDFPMVMGMYLTIVARVLLISQQVFMDVVREVQSPNALEIILDVWITKMPLITEVEKRKLFSLAFLSIFSNSPMLLERFPAIMQNISDTLFEIMCEDDNEWEGNKQIDLNKTTTGTTTAETTAQNKPIKYCDSLVFVDAYDVDTSNCSGDFDYKTYHYARYRQLSLKDPVHKISLPQYMEWQLNTLRSQLGEEAYQKLMRSVYSAVLERLSKFVPLQLIFP</sequence>
<keyword evidence="3" id="KW-0813">Transport</keyword>
<dbReference type="STRING" id="7395.A0A1A9VXH1"/>
<keyword evidence="4" id="KW-0539">Nucleus</keyword>
<evidence type="ECO:0000313" key="6">
    <source>
        <dbReference type="EnsemblMetazoa" id="GAUT050739-PA"/>
    </source>
</evidence>
<dbReference type="PANTHER" id="PTHR10997:SF7">
    <property type="entry name" value="IMPORTIN-11"/>
    <property type="match status" value="1"/>
</dbReference>
<protein>
    <recommendedName>
        <fullName evidence="5">Importin N-terminal domain-containing protein</fullName>
    </recommendedName>
</protein>
<comment type="subcellular location">
    <subcellularLocation>
        <location evidence="1">Nucleus</location>
    </subcellularLocation>
</comment>
<dbReference type="PANTHER" id="PTHR10997">
    <property type="entry name" value="IMPORTIN-7, 8, 11"/>
    <property type="match status" value="1"/>
</dbReference>
<accession>A0A1A9VXH1</accession>
<dbReference type="InterPro" id="IPR001494">
    <property type="entry name" value="Importin-beta_N"/>
</dbReference>
<evidence type="ECO:0000256" key="2">
    <source>
        <dbReference type="ARBA" id="ARBA00007991"/>
    </source>
</evidence>
<dbReference type="InterPro" id="IPR016024">
    <property type="entry name" value="ARM-type_fold"/>
</dbReference>